<sequence>MYKENPDIPIPLRTLNRWTAKKNVDNGNQDFGVLSLENEKRDGESSEENTSDNSYDQQRIDTSDKSENNDHYSASSINEVIGIEDEVIGDNFELIEPSCTITTEIQDDERQLIASAGFNYKNLNIYARVKIYNEIYTSTIYKAIKTNSFTVKIIQNCDSCIYGMIKFFFESESQLYFIVQCLAVNHEKMMIQTSTKTAVRHIIPVTESSKHLLIKLTEVKNICQLVCVGEYICKRPDQLKKVW</sequence>
<comment type="caution">
    <text evidence="2">The sequence shown here is derived from an EMBL/GenBank/DDBJ whole genome shotgun (WGS) entry which is preliminary data.</text>
</comment>
<reference evidence="2" key="1">
    <citation type="submission" date="2021-04" db="EMBL/GenBank/DDBJ databases">
        <authorList>
            <person name="Chebbi M.A.C M."/>
        </authorList>
    </citation>
    <scope>NUCLEOTIDE SEQUENCE</scope>
</reference>
<feature type="region of interest" description="Disordered" evidence="1">
    <location>
        <begin position="24"/>
        <end position="71"/>
    </location>
</feature>
<name>A0A8J2E4W3_COTCN</name>
<evidence type="ECO:0000313" key="3">
    <source>
        <dbReference type="Proteomes" id="UP000786811"/>
    </source>
</evidence>
<evidence type="ECO:0000256" key="1">
    <source>
        <dbReference type="SAM" id="MobiDB-lite"/>
    </source>
</evidence>
<protein>
    <submittedName>
        <fullName evidence="2">Uncharacterized protein</fullName>
    </submittedName>
</protein>
<gene>
    <name evidence="2" type="ORF">HICCMSTLAB_LOCUS413</name>
</gene>
<feature type="compositionally biased region" description="Basic and acidic residues" evidence="1">
    <location>
        <begin position="58"/>
        <end position="70"/>
    </location>
</feature>
<dbReference type="AlphaFoldDB" id="A0A8J2E4W3"/>
<accession>A0A8J2E4W3</accession>
<organism evidence="2 3">
    <name type="scientific">Cotesia congregata</name>
    <name type="common">Parasitoid wasp</name>
    <name type="synonym">Apanteles congregatus</name>
    <dbReference type="NCBI Taxonomy" id="51543"/>
    <lineage>
        <taxon>Eukaryota</taxon>
        <taxon>Metazoa</taxon>
        <taxon>Ecdysozoa</taxon>
        <taxon>Arthropoda</taxon>
        <taxon>Hexapoda</taxon>
        <taxon>Insecta</taxon>
        <taxon>Pterygota</taxon>
        <taxon>Neoptera</taxon>
        <taxon>Endopterygota</taxon>
        <taxon>Hymenoptera</taxon>
        <taxon>Apocrita</taxon>
        <taxon>Ichneumonoidea</taxon>
        <taxon>Braconidae</taxon>
        <taxon>Microgastrinae</taxon>
        <taxon>Cotesia</taxon>
    </lineage>
</organism>
<dbReference type="OrthoDB" id="7696251at2759"/>
<dbReference type="Proteomes" id="UP000786811">
    <property type="component" value="Unassembled WGS sequence"/>
</dbReference>
<keyword evidence="3" id="KW-1185">Reference proteome</keyword>
<evidence type="ECO:0000313" key="2">
    <source>
        <dbReference type="EMBL" id="CAG5073470.1"/>
    </source>
</evidence>
<dbReference type="EMBL" id="CAJNRD030001114">
    <property type="protein sequence ID" value="CAG5073470.1"/>
    <property type="molecule type" value="Genomic_DNA"/>
</dbReference>
<proteinExistence type="predicted"/>